<evidence type="ECO:0000313" key="3">
    <source>
        <dbReference type="EMBL" id="ONK70977.1"/>
    </source>
</evidence>
<keyword evidence="4" id="KW-1185">Reference proteome</keyword>
<accession>A0A5P1F0N1</accession>
<keyword evidence="2" id="KW-0732">Signal</keyword>
<name>A0A5P1F0N1_ASPOF</name>
<sequence length="159" mass="17388">MDRAMLALAFSLAFFLLQEQLPVHSLAQPTLEVNPSAYQLSRLDSCLAKVAATVSVRRPSRCSDSGPDTAAPRTPPEVSTARLATAARRKCHGKRRRGEACAARLIEVTRFRAGGQQRRKRSYDISLVERFYVPYPFVPQGGQLAPPPRGAGGQILTRG</sequence>
<dbReference type="AlphaFoldDB" id="A0A5P1F0N1"/>
<gene>
    <name evidence="3" type="ORF">A4U43_C04F3450</name>
</gene>
<feature type="signal peptide" evidence="2">
    <location>
        <begin position="1"/>
        <end position="27"/>
    </location>
</feature>
<proteinExistence type="predicted"/>
<reference evidence="4" key="1">
    <citation type="journal article" date="2017" name="Nat. Commun.">
        <title>The asparagus genome sheds light on the origin and evolution of a young Y chromosome.</title>
        <authorList>
            <person name="Harkess A."/>
            <person name="Zhou J."/>
            <person name="Xu C."/>
            <person name="Bowers J.E."/>
            <person name="Van der Hulst R."/>
            <person name="Ayyampalayam S."/>
            <person name="Mercati F."/>
            <person name="Riccardi P."/>
            <person name="McKain M.R."/>
            <person name="Kakrana A."/>
            <person name="Tang H."/>
            <person name="Ray J."/>
            <person name="Groenendijk J."/>
            <person name="Arikit S."/>
            <person name="Mathioni S.M."/>
            <person name="Nakano M."/>
            <person name="Shan H."/>
            <person name="Telgmann-Rauber A."/>
            <person name="Kanno A."/>
            <person name="Yue Z."/>
            <person name="Chen H."/>
            <person name="Li W."/>
            <person name="Chen Y."/>
            <person name="Xu X."/>
            <person name="Zhang Y."/>
            <person name="Luo S."/>
            <person name="Chen H."/>
            <person name="Gao J."/>
            <person name="Mao Z."/>
            <person name="Pires J.C."/>
            <person name="Luo M."/>
            <person name="Kudrna D."/>
            <person name="Wing R.A."/>
            <person name="Meyers B.C."/>
            <person name="Yi K."/>
            <person name="Kong H."/>
            <person name="Lavrijsen P."/>
            <person name="Sunseri F."/>
            <person name="Falavigna A."/>
            <person name="Ye Y."/>
            <person name="Leebens-Mack J.H."/>
            <person name="Chen G."/>
        </authorList>
    </citation>
    <scope>NUCLEOTIDE SEQUENCE [LARGE SCALE GENOMIC DNA]</scope>
    <source>
        <strain evidence="4">cv. DH0086</strain>
    </source>
</reference>
<evidence type="ECO:0000256" key="2">
    <source>
        <dbReference type="SAM" id="SignalP"/>
    </source>
</evidence>
<dbReference type="EMBL" id="CM007384">
    <property type="protein sequence ID" value="ONK70977.1"/>
    <property type="molecule type" value="Genomic_DNA"/>
</dbReference>
<feature type="chain" id="PRO_5024454378" evidence="2">
    <location>
        <begin position="28"/>
        <end position="159"/>
    </location>
</feature>
<organism evidence="3 4">
    <name type="scientific">Asparagus officinalis</name>
    <name type="common">Garden asparagus</name>
    <dbReference type="NCBI Taxonomy" id="4686"/>
    <lineage>
        <taxon>Eukaryota</taxon>
        <taxon>Viridiplantae</taxon>
        <taxon>Streptophyta</taxon>
        <taxon>Embryophyta</taxon>
        <taxon>Tracheophyta</taxon>
        <taxon>Spermatophyta</taxon>
        <taxon>Magnoliopsida</taxon>
        <taxon>Liliopsida</taxon>
        <taxon>Asparagales</taxon>
        <taxon>Asparagaceae</taxon>
        <taxon>Asparagoideae</taxon>
        <taxon>Asparagus</taxon>
    </lineage>
</organism>
<dbReference type="Gramene" id="ONK70977">
    <property type="protein sequence ID" value="ONK70977"/>
    <property type="gene ID" value="A4U43_C04F3450"/>
</dbReference>
<feature type="region of interest" description="Disordered" evidence="1">
    <location>
        <begin position="58"/>
        <end position="89"/>
    </location>
</feature>
<evidence type="ECO:0000256" key="1">
    <source>
        <dbReference type="SAM" id="MobiDB-lite"/>
    </source>
</evidence>
<dbReference type="Proteomes" id="UP000243459">
    <property type="component" value="Chromosome 4"/>
</dbReference>
<evidence type="ECO:0000313" key="4">
    <source>
        <dbReference type="Proteomes" id="UP000243459"/>
    </source>
</evidence>
<protein>
    <submittedName>
        <fullName evidence="3">Uncharacterized protein</fullName>
    </submittedName>
</protein>